<dbReference type="SUPFAM" id="SSF52058">
    <property type="entry name" value="L domain-like"/>
    <property type="match status" value="1"/>
</dbReference>
<dbReference type="InterPro" id="IPR053211">
    <property type="entry name" value="DNA_repair-toleration"/>
</dbReference>
<reference evidence="5" key="1">
    <citation type="submission" date="2021-01" db="EMBL/GenBank/DDBJ databases">
        <authorList>
            <person name="Corre E."/>
            <person name="Pelletier E."/>
            <person name="Niang G."/>
            <person name="Scheremetjew M."/>
            <person name="Finn R."/>
            <person name="Kale V."/>
            <person name="Holt S."/>
            <person name="Cochrane G."/>
            <person name="Meng A."/>
            <person name="Brown T."/>
            <person name="Cohen L."/>
        </authorList>
    </citation>
    <scope>NUCLEOTIDE SEQUENCE</scope>
    <source>
        <strain evidence="5">308</strain>
    </source>
</reference>
<organism evidence="5">
    <name type="scientific">Corethron hystrix</name>
    <dbReference type="NCBI Taxonomy" id="216773"/>
    <lineage>
        <taxon>Eukaryota</taxon>
        <taxon>Sar</taxon>
        <taxon>Stramenopiles</taxon>
        <taxon>Ochrophyta</taxon>
        <taxon>Bacillariophyta</taxon>
        <taxon>Coscinodiscophyceae</taxon>
        <taxon>Corethrophycidae</taxon>
        <taxon>Corethrales</taxon>
        <taxon>Corethraceae</taxon>
        <taxon>Corethron</taxon>
    </lineage>
</organism>
<evidence type="ECO:0000256" key="4">
    <source>
        <dbReference type="SAM" id="Phobius"/>
    </source>
</evidence>
<dbReference type="EMBL" id="HBFR01018133">
    <property type="protein sequence ID" value="CAD8885976.1"/>
    <property type="molecule type" value="Transcribed_RNA"/>
</dbReference>
<evidence type="ECO:0008006" key="6">
    <source>
        <dbReference type="Google" id="ProtNLM"/>
    </source>
</evidence>
<dbReference type="InterPro" id="IPR032675">
    <property type="entry name" value="LRR_dom_sf"/>
</dbReference>
<sequence length="409" mass="44847">MPSPIAYDVSLGTGESFEVEPYYPESTREPANGSEAIMQAETVAAAMRLSNTSEDSGIKSSSRKKNLLGILLLCSLMIIGVGIYVGLQSSKKPGQGQTFSTNVEDVAGTNADNETGDDENEPQERDPLLDVIIEGLGDTITEEVLVSEETLENRAFVWLKDNMPEEFEENQGTVTGTSMVDVVDMVQRYILILFYFSLNGNGWTRYSPLNATHECNWGFLSCWEYPEKESDQVWRISIDKANVTGSLHPSIGKLPYLERISLEDNQIKGSLPEILGTMPSLNRIDVDGNQLTGKIPESIYNNSKMEVIDADDNNFTGTIPGSIGNAKQLIHFSMKKNNISGTIPATFGELKKLKNLVISENDITGSVPNSICNLLNQINGSLQDLWADCLESNEEVKCSCCTQCGQVEG</sequence>
<keyword evidence="1" id="KW-0732">Signal</keyword>
<protein>
    <recommendedName>
        <fullName evidence="6">L domain-like protein</fullName>
    </recommendedName>
</protein>
<dbReference type="AlphaFoldDB" id="A0A7S1FSZ6"/>
<evidence type="ECO:0000256" key="1">
    <source>
        <dbReference type="ARBA" id="ARBA00022729"/>
    </source>
</evidence>
<dbReference type="PANTHER" id="PTHR48060:SF7">
    <property type="entry name" value="DNA DAMAGE-REPAIR_TOLERATION PROTEIN DRT100"/>
    <property type="match status" value="1"/>
</dbReference>
<accession>A0A7S1FSZ6</accession>
<keyword evidence="4" id="KW-1133">Transmembrane helix</keyword>
<feature type="transmembrane region" description="Helical" evidence="4">
    <location>
        <begin position="67"/>
        <end position="87"/>
    </location>
</feature>
<dbReference type="FunFam" id="3.80.10.10:FF:000383">
    <property type="entry name" value="Leucine-rich repeat receptor protein kinase EMS1"/>
    <property type="match status" value="1"/>
</dbReference>
<dbReference type="PANTHER" id="PTHR48060">
    <property type="entry name" value="DNA DAMAGE-REPAIR/TOLERATION PROTEIN DRT100"/>
    <property type="match status" value="1"/>
</dbReference>
<name>A0A7S1FSZ6_9STRA</name>
<evidence type="ECO:0000313" key="5">
    <source>
        <dbReference type="EMBL" id="CAD8885976.1"/>
    </source>
</evidence>
<evidence type="ECO:0000256" key="2">
    <source>
        <dbReference type="ARBA" id="ARBA00022737"/>
    </source>
</evidence>
<feature type="compositionally biased region" description="Polar residues" evidence="3">
    <location>
        <begin position="94"/>
        <end position="103"/>
    </location>
</feature>
<feature type="region of interest" description="Disordered" evidence="3">
    <location>
        <begin position="94"/>
        <end position="126"/>
    </location>
</feature>
<proteinExistence type="predicted"/>
<dbReference type="Pfam" id="PF00560">
    <property type="entry name" value="LRR_1"/>
    <property type="match status" value="4"/>
</dbReference>
<gene>
    <name evidence="5" type="ORF">CHYS00102_LOCUS13174</name>
</gene>
<dbReference type="Gene3D" id="3.80.10.10">
    <property type="entry name" value="Ribonuclease Inhibitor"/>
    <property type="match status" value="1"/>
</dbReference>
<keyword evidence="4" id="KW-0472">Membrane</keyword>
<evidence type="ECO:0000256" key="3">
    <source>
        <dbReference type="SAM" id="MobiDB-lite"/>
    </source>
</evidence>
<keyword evidence="4" id="KW-0812">Transmembrane</keyword>
<dbReference type="InterPro" id="IPR001611">
    <property type="entry name" value="Leu-rich_rpt"/>
</dbReference>
<keyword evidence="2" id="KW-0677">Repeat</keyword>